<keyword evidence="9" id="KW-1185">Reference proteome</keyword>
<evidence type="ECO:0000313" key="8">
    <source>
        <dbReference type="EMBL" id="CAH2267841.1"/>
    </source>
</evidence>
<dbReference type="PROSITE" id="PS00122">
    <property type="entry name" value="CARBOXYLESTERASE_B_1"/>
    <property type="match status" value="1"/>
</dbReference>
<feature type="signal peptide" evidence="6">
    <location>
        <begin position="1"/>
        <end position="23"/>
    </location>
</feature>
<sequence>KIYISAMWLHVLAICACAVIVSGRSTPDSLLVNIEQGPVLGYKPAQGGLYVFYNIPYATAPTGLSKFRPPLPPPTWTKPFEAVQRKIIMCPQGMPGWTNQDNRILMQEDCLIANVYVPDTNAKNLPVVVYVHGGAYQLGHGTEMEPTTLVRTKKIVAVNFNYRVGAHGLLCLGTKRIPGNAGMKDQVALLRWVKKNIGQFGGNPNDVTIDGWSAGASSVDLVMLSKMATGLFHKVIPESGSNTASFSVQIDPLTNAKNVAKELKFSDVDNLDALEKFFINAPIASLWSINVISSKNHSVIFAPCIERDLGEEMFLDDHPVNILKSGDYPKVPMLYGIAEMEGIFRTGFFRFWRDTMNERFSDFFPEDLQFANENEKNEVARKVKQFYFGNEPISENNVLSYVDYFTDAMFGYGTAKAVQLQVEAGNDQIYLYKYGFTDESENYIIHTNVRGATHCAQTIAVMDQGDESKLSVEYQRMKAVVRDLWGNFITTGKPVPDGSLYLTWPPVGIDREPYMYLNSTLELRTSFLGDRARLWDDIYSKHFRSPIPPTA</sequence>
<evidence type="ECO:0000259" key="7">
    <source>
        <dbReference type="Pfam" id="PF00135"/>
    </source>
</evidence>
<evidence type="ECO:0000256" key="3">
    <source>
        <dbReference type="ARBA" id="ARBA00022801"/>
    </source>
</evidence>
<dbReference type="InterPro" id="IPR029058">
    <property type="entry name" value="AB_hydrolase_fold"/>
</dbReference>
<accession>A0A8S4SKX4</accession>
<dbReference type="InterPro" id="IPR050309">
    <property type="entry name" value="Type-B_Carboxylest/Lipase"/>
</dbReference>
<comment type="caution">
    <text evidence="8">The sequence shown here is derived from an EMBL/GenBank/DDBJ whole genome shotgun (WGS) entry which is preliminary data.</text>
</comment>
<evidence type="ECO:0000256" key="4">
    <source>
        <dbReference type="ARBA" id="ARBA00023157"/>
    </source>
</evidence>
<organism evidence="8 9">
    <name type="scientific">Pararge aegeria aegeria</name>
    <dbReference type="NCBI Taxonomy" id="348720"/>
    <lineage>
        <taxon>Eukaryota</taxon>
        <taxon>Metazoa</taxon>
        <taxon>Ecdysozoa</taxon>
        <taxon>Arthropoda</taxon>
        <taxon>Hexapoda</taxon>
        <taxon>Insecta</taxon>
        <taxon>Pterygota</taxon>
        <taxon>Neoptera</taxon>
        <taxon>Endopterygota</taxon>
        <taxon>Lepidoptera</taxon>
        <taxon>Glossata</taxon>
        <taxon>Ditrysia</taxon>
        <taxon>Papilionoidea</taxon>
        <taxon>Nymphalidae</taxon>
        <taxon>Satyrinae</taxon>
        <taxon>Satyrini</taxon>
        <taxon>Parargina</taxon>
        <taxon>Pararge</taxon>
    </lineage>
</organism>
<name>A0A8S4SKX4_9NEOP</name>
<dbReference type="PANTHER" id="PTHR11559">
    <property type="entry name" value="CARBOXYLESTERASE"/>
    <property type="match status" value="1"/>
</dbReference>
<dbReference type="AlphaFoldDB" id="A0A8S4SKX4"/>
<dbReference type="SUPFAM" id="SSF53474">
    <property type="entry name" value="alpha/beta-Hydrolases"/>
    <property type="match status" value="1"/>
</dbReference>
<keyword evidence="3 6" id="KW-0378">Hydrolase</keyword>
<evidence type="ECO:0000313" key="9">
    <source>
        <dbReference type="Proteomes" id="UP000838756"/>
    </source>
</evidence>
<feature type="domain" description="Carboxylesterase type B" evidence="7">
    <location>
        <begin position="29"/>
        <end position="522"/>
    </location>
</feature>
<reference evidence="8" key="1">
    <citation type="submission" date="2022-03" db="EMBL/GenBank/DDBJ databases">
        <authorList>
            <person name="Lindestad O."/>
        </authorList>
    </citation>
    <scope>NUCLEOTIDE SEQUENCE</scope>
</reference>
<evidence type="ECO:0000256" key="5">
    <source>
        <dbReference type="ARBA" id="ARBA00023180"/>
    </source>
</evidence>
<dbReference type="OrthoDB" id="3200163at2759"/>
<gene>
    <name evidence="8" type="primary">jg23640</name>
    <name evidence="8" type="ORF">PAEG_LOCUS26323</name>
</gene>
<feature type="non-terminal residue" evidence="8">
    <location>
        <position position="1"/>
    </location>
</feature>
<protein>
    <recommendedName>
        <fullName evidence="6">Carboxylic ester hydrolase</fullName>
        <ecNumber evidence="6">3.1.1.-</ecNumber>
    </recommendedName>
</protein>
<dbReference type="Pfam" id="PF00135">
    <property type="entry name" value="COesterase"/>
    <property type="match status" value="1"/>
</dbReference>
<keyword evidence="6" id="KW-0732">Signal</keyword>
<dbReference type="InterPro" id="IPR019826">
    <property type="entry name" value="Carboxylesterase_B_AS"/>
</dbReference>
<dbReference type="Gene3D" id="3.40.50.1820">
    <property type="entry name" value="alpha/beta hydrolase"/>
    <property type="match status" value="1"/>
</dbReference>
<dbReference type="GO" id="GO:0052689">
    <property type="term" value="F:carboxylic ester hydrolase activity"/>
    <property type="evidence" value="ECO:0007669"/>
    <property type="project" value="UniProtKB-KW"/>
</dbReference>
<comment type="similarity">
    <text evidence="1 6">Belongs to the type-B carboxylesterase/lipase family.</text>
</comment>
<dbReference type="Proteomes" id="UP000838756">
    <property type="component" value="Unassembled WGS sequence"/>
</dbReference>
<evidence type="ECO:0000256" key="6">
    <source>
        <dbReference type="RuleBase" id="RU361235"/>
    </source>
</evidence>
<keyword evidence="5" id="KW-0325">Glycoprotein</keyword>
<evidence type="ECO:0000256" key="2">
    <source>
        <dbReference type="ARBA" id="ARBA00022487"/>
    </source>
</evidence>
<dbReference type="InterPro" id="IPR002018">
    <property type="entry name" value="CarbesteraseB"/>
</dbReference>
<keyword evidence="2" id="KW-0719">Serine esterase</keyword>
<proteinExistence type="inferred from homology"/>
<keyword evidence="4" id="KW-1015">Disulfide bond</keyword>
<dbReference type="EMBL" id="CAKXAJ010026403">
    <property type="protein sequence ID" value="CAH2267841.1"/>
    <property type="molecule type" value="Genomic_DNA"/>
</dbReference>
<dbReference type="EC" id="3.1.1.-" evidence="6"/>
<feature type="chain" id="PRO_5035967388" description="Carboxylic ester hydrolase" evidence="6">
    <location>
        <begin position="24"/>
        <end position="551"/>
    </location>
</feature>
<evidence type="ECO:0000256" key="1">
    <source>
        <dbReference type="ARBA" id="ARBA00005964"/>
    </source>
</evidence>